<organism evidence="1 2">
    <name type="scientific">Candidatus Devosia phytovorans</name>
    <dbReference type="NCBI Taxonomy" id="3121372"/>
    <lineage>
        <taxon>Bacteria</taxon>
        <taxon>Pseudomonadati</taxon>
        <taxon>Pseudomonadota</taxon>
        <taxon>Alphaproteobacteria</taxon>
        <taxon>Hyphomicrobiales</taxon>
        <taxon>Devosiaceae</taxon>
        <taxon>Devosia</taxon>
    </lineage>
</organism>
<protein>
    <submittedName>
        <fullName evidence="1">Anti-sigma factor</fullName>
    </submittedName>
</protein>
<evidence type="ECO:0000313" key="2">
    <source>
        <dbReference type="Proteomes" id="UP001217476"/>
    </source>
</evidence>
<evidence type="ECO:0000313" key="1">
    <source>
        <dbReference type="EMBL" id="WEK04500.1"/>
    </source>
</evidence>
<accession>A0AAJ5VV63</accession>
<dbReference type="EMBL" id="CP119312">
    <property type="protein sequence ID" value="WEK04500.1"/>
    <property type="molecule type" value="Genomic_DNA"/>
</dbReference>
<dbReference type="AlphaFoldDB" id="A0AAJ5VV63"/>
<gene>
    <name evidence="1" type="ORF">P0Y65_20370</name>
</gene>
<proteinExistence type="predicted"/>
<name>A0AAJ5VV63_9HYPH</name>
<sequence>MMQRSDVIDPLELAAYIDDQLDPGSRIAIEHALSRNPAAAAEVMADLRVRDELRLALAGGETRTMPKTGDLARRLQGGLDRGRFLRRVRPLMVASVLLAAGWLANGQLGQFSSLQASSDVPVFVADAIAANRTSTLRARMISQIEAPDYDADELLAETAIRMPPLMADWRVTDVQVFPSRFGPSVEMAVEAGGLGTISIFAVRPGEFLIAEPTTMQVENTTTAYWQFGDIAYALVAQADAGEVSLAAGKLLDSLY</sequence>
<reference evidence="1" key="1">
    <citation type="submission" date="2023-03" db="EMBL/GenBank/DDBJ databases">
        <title>Andean soil-derived lignocellulolytic bacterial consortium as a source of novel taxa and putative plastic-active enzymes.</title>
        <authorList>
            <person name="Diaz-Garcia L."/>
            <person name="Chuvochina M."/>
            <person name="Feuerriegel G."/>
            <person name="Bunk B."/>
            <person name="Sproer C."/>
            <person name="Streit W.R."/>
            <person name="Rodriguez L.M."/>
            <person name="Overmann J."/>
            <person name="Jimenez D.J."/>
        </authorList>
    </citation>
    <scope>NUCLEOTIDE SEQUENCE</scope>
    <source>
        <strain evidence="1">MAG 4196</strain>
    </source>
</reference>
<dbReference type="Proteomes" id="UP001217476">
    <property type="component" value="Chromosome"/>
</dbReference>